<keyword evidence="13 14" id="KW-0464">Manganese</keyword>
<evidence type="ECO:0000256" key="5">
    <source>
        <dbReference type="ARBA" id="ARBA00007383"/>
    </source>
</evidence>
<evidence type="ECO:0000256" key="2">
    <source>
        <dbReference type="ARBA" id="ARBA00001946"/>
    </source>
</evidence>
<dbReference type="Gene3D" id="3.30.420.10">
    <property type="entry name" value="Ribonuclease H-like superfamily/Ribonuclease H"/>
    <property type="match status" value="1"/>
</dbReference>
<dbReference type="GO" id="GO:0006298">
    <property type="term" value="P:mismatch repair"/>
    <property type="evidence" value="ECO:0007669"/>
    <property type="project" value="TreeGrafter"/>
</dbReference>
<comment type="cofactor">
    <cofactor evidence="14 15">
        <name>Mn(2+)</name>
        <dbReference type="ChEBI" id="CHEBI:29035"/>
    </cofactor>
    <cofactor evidence="14 15">
        <name>Mg(2+)</name>
        <dbReference type="ChEBI" id="CHEBI:18420"/>
    </cofactor>
    <text evidence="14 15">Manganese or magnesium. Binds 1 divalent metal ion per monomer in the absence of substrate. May bind a second metal ion after substrate binding.</text>
</comment>
<evidence type="ECO:0000256" key="8">
    <source>
        <dbReference type="ARBA" id="ARBA00022490"/>
    </source>
</evidence>
<keyword evidence="9 14" id="KW-0540">Nuclease</keyword>
<dbReference type="InterPro" id="IPR001352">
    <property type="entry name" value="RNase_HII/HIII"/>
</dbReference>
<dbReference type="SUPFAM" id="SSF53098">
    <property type="entry name" value="Ribonuclease H-like"/>
    <property type="match status" value="1"/>
</dbReference>
<dbReference type="HAMAP" id="MF_00052_B">
    <property type="entry name" value="RNase_HII_B"/>
    <property type="match status" value="1"/>
</dbReference>
<dbReference type="InterPro" id="IPR036397">
    <property type="entry name" value="RNaseH_sf"/>
</dbReference>
<dbReference type="Pfam" id="PF01351">
    <property type="entry name" value="RNase_HII"/>
    <property type="match status" value="1"/>
</dbReference>
<evidence type="ECO:0000256" key="10">
    <source>
        <dbReference type="ARBA" id="ARBA00022723"/>
    </source>
</evidence>
<evidence type="ECO:0000256" key="14">
    <source>
        <dbReference type="HAMAP-Rule" id="MF_00052"/>
    </source>
</evidence>
<dbReference type="NCBIfam" id="NF000594">
    <property type="entry name" value="PRK00015.1-1"/>
    <property type="match status" value="1"/>
</dbReference>
<evidence type="ECO:0000256" key="4">
    <source>
        <dbReference type="ARBA" id="ARBA00004496"/>
    </source>
</evidence>
<comment type="similarity">
    <text evidence="5 14 16">Belongs to the RNase HII family.</text>
</comment>
<dbReference type="Proteomes" id="UP000520814">
    <property type="component" value="Unassembled WGS sequence"/>
</dbReference>
<feature type="domain" description="RNase H type-2" evidence="17">
    <location>
        <begin position="14"/>
        <end position="201"/>
    </location>
</feature>
<comment type="catalytic activity">
    <reaction evidence="1 14 15 16">
        <text>Endonucleolytic cleavage to 5'-phosphomonoester.</text>
        <dbReference type="EC" id="3.1.26.4"/>
    </reaction>
</comment>
<dbReference type="GO" id="GO:0032299">
    <property type="term" value="C:ribonuclease H2 complex"/>
    <property type="evidence" value="ECO:0007669"/>
    <property type="project" value="TreeGrafter"/>
</dbReference>
<evidence type="ECO:0000256" key="1">
    <source>
        <dbReference type="ARBA" id="ARBA00000077"/>
    </source>
</evidence>
<organism evidence="18 19">
    <name type="scientific">Armatimonas rosea</name>
    <dbReference type="NCBI Taxonomy" id="685828"/>
    <lineage>
        <taxon>Bacteria</taxon>
        <taxon>Bacillati</taxon>
        <taxon>Armatimonadota</taxon>
        <taxon>Armatimonadia</taxon>
        <taxon>Armatimonadales</taxon>
        <taxon>Armatimonadaceae</taxon>
        <taxon>Armatimonas</taxon>
    </lineage>
</organism>
<dbReference type="EC" id="3.1.26.4" evidence="6 14"/>
<evidence type="ECO:0000256" key="9">
    <source>
        <dbReference type="ARBA" id="ARBA00022722"/>
    </source>
</evidence>
<dbReference type="RefSeq" id="WP_184192709.1">
    <property type="nucleotide sequence ID" value="NZ_JACHGW010000001.1"/>
</dbReference>
<dbReference type="CDD" id="cd07182">
    <property type="entry name" value="RNase_HII_bacteria_HII_like"/>
    <property type="match status" value="1"/>
</dbReference>
<name>A0A7W9SMJ0_ARMRO</name>
<dbReference type="InterPro" id="IPR012337">
    <property type="entry name" value="RNaseH-like_sf"/>
</dbReference>
<protein>
    <recommendedName>
        <fullName evidence="7 14">Ribonuclease HII</fullName>
        <shortName evidence="14">RNase HII</shortName>
        <ecNumber evidence="6 14">3.1.26.4</ecNumber>
    </recommendedName>
</protein>
<evidence type="ECO:0000256" key="12">
    <source>
        <dbReference type="ARBA" id="ARBA00022801"/>
    </source>
</evidence>
<keyword evidence="12 14" id="KW-0378">Hydrolase</keyword>
<accession>A0A7W9SMJ0</accession>
<dbReference type="InterPro" id="IPR022898">
    <property type="entry name" value="RNase_HII"/>
</dbReference>
<evidence type="ECO:0000256" key="11">
    <source>
        <dbReference type="ARBA" id="ARBA00022759"/>
    </source>
</evidence>
<evidence type="ECO:0000256" key="15">
    <source>
        <dbReference type="PROSITE-ProRule" id="PRU01319"/>
    </source>
</evidence>
<comment type="cofactor">
    <cofactor evidence="2">
        <name>Mg(2+)</name>
        <dbReference type="ChEBI" id="CHEBI:18420"/>
    </cofactor>
</comment>
<comment type="caution">
    <text evidence="18">The sequence shown here is derived from an EMBL/GenBank/DDBJ whole genome shotgun (WGS) entry which is preliminary data.</text>
</comment>
<evidence type="ECO:0000256" key="3">
    <source>
        <dbReference type="ARBA" id="ARBA00004065"/>
    </source>
</evidence>
<evidence type="ECO:0000256" key="6">
    <source>
        <dbReference type="ARBA" id="ARBA00012180"/>
    </source>
</evidence>
<dbReference type="NCBIfam" id="NF000595">
    <property type="entry name" value="PRK00015.1-3"/>
    <property type="match status" value="1"/>
</dbReference>
<dbReference type="EMBL" id="JACHGW010000001">
    <property type="protein sequence ID" value="MBB6049090.1"/>
    <property type="molecule type" value="Genomic_DNA"/>
</dbReference>
<evidence type="ECO:0000313" key="19">
    <source>
        <dbReference type="Proteomes" id="UP000520814"/>
    </source>
</evidence>
<evidence type="ECO:0000256" key="16">
    <source>
        <dbReference type="RuleBase" id="RU003515"/>
    </source>
</evidence>
<evidence type="ECO:0000256" key="13">
    <source>
        <dbReference type="ARBA" id="ARBA00023211"/>
    </source>
</evidence>
<feature type="binding site" evidence="14 15">
    <location>
        <position position="21"/>
    </location>
    <ligand>
        <name>a divalent metal cation</name>
        <dbReference type="ChEBI" id="CHEBI:60240"/>
    </ligand>
</feature>
<dbReference type="GO" id="GO:0043137">
    <property type="term" value="P:DNA replication, removal of RNA primer"/>
    <property type="evidence" value="ECO:0007669"/>
    <property type="project" value="TreeGrafter"/>
</dbReference>
<comment type="function">
    <text evidence="3 14 16">Endonuclease that specifically degrades the RNA of RNA-DNA hybrids.</text>
</comment>
<comment type="subcellular location">
    <subcellularLocation>
        <location evidence="4 14">Cytoplasm</location>
    </subcellularLocation>
</comment>
<feature type="binding site" evidence="14 15">
    <location>
        <position position="112"/>
    </location>
    <ligand>
        <name>a divalent metal cation</name>
        <dbReference type="ChEBI" id="CHEBI:60240"/>
    </ligand>
</feature>
<dbReference type="FunFam" id="3.30.420.10:FF:000006">
    <property type="entry name" value="Ribonuclease HII"/>
    <property type="match status" value="1"/>
</dbReference>
<dbReference type="GO" id="GO:0005737">
    <property type="term" value="C:cytoplasm"/>
    <property type="evidence" value="ECO:0007669"/>
    <property type="project" value="UniProtKB-SubCell"/>
</dbReference>
<keyword evidence="8 14" id="KW-0963">Cytoplasm</keyword>
<dbReference type="PANTHER" id="PTHR10954:SF18">
    <property type="entry name" value="RIBONUCLEASE HII"/>
    <property type="match status" value="1"/>
</dbReference>
<dbReference type="PROSITE" id="PS51975">
    <property type="entry name" value="RNASE_H_2"/>
    <property type="match status" value="1"/>
</dbReference>
<dbReference type="PANTHER" id="PTHR10954">
    <property type="entry name" value="RIBONUCLEASE H2 SUBUNIT A"/>
    <property type="match status" value="1"/>
</dbReference>
<keyword evidence="11 14" id="KW-0255">Endonuclease</keyword>
<keyword evidence="19" id="KW-1185">Reference proteome</keyword>
<dbReference type="GO" id="GO:0003723">
    <property type="term" value="F:RNA binding"/>
    <property type="evidence" value="ECO:0007669"/>
    <property type="project" value="UniProtKB-UniRule"/>
</dbReference>
<evidence type="ECO:0000313" key="18">
    <source>
        <dbReference type="EMBL" id="MBB6049090.1"/>
    </source>
</evidence>
<proteinExistence type="inferred from homology"/>
<dbReference type="GO" id="GO:0030145">
    <property type="term" value="F:manganese ion binding"/>
    <property type="evidence" value="ECO:0007669"/>
    <property type="project" value="UniProtKB-UniRule"/>
</dbReference>
<feature type="binding site" evidence="14 15">
    <location>
        <position position="20"/>
    </location>
    <ligand>
        <name>a divalent metal cation</name>
        <dbReference type="ChEBI" id="CHEBI:60240"/>
    </ligand>
</feature>
<gene>
    <name evidence="14" type="primary">rnhB</name>
    <name evidence="18" type="ORF">HNQ39_000852</name>
</gene>
<dbReference type="GO" id="GO:0004523">
    <property type="term" value="F:RNA-DNA hybrid ribonuclease activity"/>
    <property type="evidence" value="ECO:0007669"/>
    <property type="project" value="UniProtKB-UniRule"/>
</dbReference>
<evidence type="ECO:0000256" key="7">
    <source>
        <dbReference type="ARBA" id="ARBA00019179"/>
    </source>
</evidence>
<dbReference type="AlphaFoldDB" id="A0A7W9SMJ0"/>
<dbReference type="InterPro" id="IPR024567">
    <property type="entry name" value="RNase_HII/HIII_dom"/>
</dbReference>
<sequence>MENFEASARSEGKRILCGIDEVGRGCLAGPVLAAAVVLPEGFDPTGIGDSKKLTAKQRERAYERIVAEALSWGIGQCDAEEIDRINILRATHEAMRRALAALSVSPDRVFVDGLPVPNLHPDCLNLIGGDSRCVSIGAASILAKVTRDRLLIEYDTRWPEYGFAGHKGYGAASHLAALDKHGPCPIHRRTFGPVAQQAFRF</sequence>
<keyword evidence="10 14" id="KW-0479">Metal-binding</keyword>
<reference evidence="18 19" key="1">
    <citation type="submission" date="2020-08" db="EMBL/GenBank/DDBJ databases">
        <title>Genomic Encyclopedia of Type Strains, Phase IV (KMG-IV): sequencing the most valuable type-strain genomes for metagenomic binning, comparative biology and taxonomic classification.</title>
        <authorList>
            <person name="Goeker M."/>
        </authorList>
    </citation>
    <scope>NUCLEOTIDE SEQUENCE [LARGE SCALE GENOMIC DNA]</scope>
    <source>
        <strain evidence="18 19">DSM 23562</strain>
    </source>
</reference>
<evidence type="ECO:0000259" key="17">
    <source>
        <dbReference type="PROSITE" id="PS51975"/>
    </source>
</evidence>